<name>A0A4P9ZBG2_9ASCO</name>
<gene>
    <name evidence="3" type="ORF">METBISCDRAFT_24012</name>
</gene>
<dbReference type="PROSITE" id="PS51767">
    <property type="entry name" value="PEPTIDASE_A1"/>
    <property type="match status" value="1"/>
</dbReference>
<dbReference type="SUPFAM" id="SSF69593">
    <property type="entry name" value="Glycerol-3-phosphate (1)-acyltransferase"/>
    <property type="match status" value="1"/>
</dbReference>
<dbReference type="PANTHER" id="PTHR31605">
    <property type="entry name" value="GLYCEROL-3-PHOSPHATE O-ACYLTRANSFERASE 1"/>
    <property type="match status" value="1"/>
</dbReference>
<dbReference type="SUPFAM" id="SSF50630">
    <property type="entry name" value="Acid proteases"/>
    <property type="match status" value="1"/>
</dbReference>
<dbReference type="Gene3D" id="2.40.70.10">
    <property type="entry name" value="Acid Proteases"/>
    <property type="match status" value="1"/>
</dbReference>
<evidence type="ECO:0000313" key="4">
    <source>
        <dbReference type="Proteomes" id="UP000268321"/>
    </source>
</evidence>
<dbReference type="PANTHER" id="PTHR31605:SF2">
    <property type="entry name" value="GLYCEROL-3-PHOSPHATE O-ACYLTRANSFERASE 2"/>
    <property type="match status" value="1"/>
</dbReference>
<protein>
    <recommendedName>
        <fullName evidence="2">Peptidase A1 domain-containing protein</fullName>
    </recommendedName>
</protein>
<reference evidence="4" key="1">
    <citation type="journal article" date="2018" name="Nat. Microbiol.">
        <title>Leveraging single-cell genomics to expand the fungal tree of life.</title>
        <authorList>
            <person name="Ahrendt S.R."/>
            <person name="Quandt C.A."/>
            <person name="Ciobanu D."/>
            <person name="Clum A."/>
            <person name="Salamov A."/>
            <person name="Andreopoulos B."/>
            <person name="Cheng J.F."/>
            <person name="Woyke T."/>
            <person name="Pelin A."/>
            <person name="Henrissat B."/>
            <person name="Reynolds N.K."/>
            <person name="Benny G.L."/>
            <person name="Smith M.E."/>
            <person name="James T.Y."/>
            <person name="Grigoriev I.V."/>
        </authorList>
    </citation>
    <scope>NUCLEOTIDE SEQUENCE [LARGE SCALE GENOMIC DNA]</scope>
    <source>
        <strain evidence="4">Baker2002</strain>
    </source>
</reference>
<keyword evidence="4" id="KW-1185">Reference proteome</keyword>
<dbReference type="AlphaFoldDB" id="A0A4P9ZBG2"/>
<dbReference type="GO" id="GO:0008654">
    <property type="term" value="P:phospholipid biosynthetic process"/>
    <property type="evidence" value="ECO:0007669"/>
    <property type="project" value="TreeGrafter"/>
</dbReference>
<dbReference type="GO" id="GO:0004190">
    <property type="term" value="F:aspartic-type endopeptidase activity"/>
    <property type="evidence" value="ECO:0007669"/>
    <property type="project" value="UniProtKB-ARBA"/>
</dbReference>
<dbReference type="GO" id="GO:0004366">
    <property type="term" value="F:glycerol-3-phosphate O-acyltransferase activity"/>
    <property type="evidence" value="ECO:0007669"/>
    <property type="project" value="TreeGrafter"/>
</dbReference>
<organism evidence="3 4">
    <name type="scientific">Metschnikowia bicuspidata</name>
    <dbReference type="NCBI Taxonomy" id="27322"/>
    <lineage>
        <taxon>Eukaryota</taxon>
        <taxon>Fungi</taxon>
        <taxon>Dikarya</taxon>
        <taxon>Ascomycota</taxon>
        <taxon>Saccharomycotina</taxon>
        <taxon>Pichiomycetes</taxon>
        <taxon>Metschnikowiaceae</taxon>
        <taxon>Metschnikowia</taxon>
    </lineage>
</organism>
<evidence type="ECO:0000256" key="1">
    <source>
        <dbReference type="ARBA" id="ARBA00023157"/>
    </source>
</evidence>
<dbReference type="EMBL" id="ML004478">
    <property type="protein sequence ID" value="RKP29672.1"/>
    <property type="molecule type" value="Genomic_DNA"/>
</dbReference>
<dbReference type="OrthoDB" id="771136at2759"/>
<dbReference type="GO" id="GO:0016287">
    <property type="term" value="F:glycerone-phosphate O-acyltransferase activity"/>
    <property type="evidence" value="ECO:0007669"/>
    <property type="project" value="TreeGrafter"/>
</dbReference>
<evidence type="ECO:0000259" key="2">
    <source>
        <dbReference type="PROSITE" id="PS51767"/>
    </source>
</evidence>
<accession>A0A4P9ZBG2</accession>
<keyword evidence="1" id="KW-1015">Disulfide bond</keyword>
<dbReference type="Pfam" id="PF00026">
    <property type="entry name" value="Asp"/>
    <property type="match status" value="1"/>
</dbReference>
<dbReference type="InterPro" id="IPR021109">
    <property type="entry name" value="Peptidase_aspartic_dom_sf"/>
</dbReference>
<dbReference type="InterPro" id="IPR052744">
    <property type="entry name" value="GPAT/DAPAT"/>
</dbReference>
<proteinExistence type="predicted"/>
<sequence>MCAPHHNQFVDPIVVIFTAHQNSRRRVSLLTAAKSYALWYIGIHAMLLGAIPVAQPQDLVQPYAGTTRIENFEKGNQNLTVIDNLNEKEQQLLNSLKNAHPYVLAPHINSQVFQNFFTHLRNGGTLGIFPEGGLHDRPNLLPLKPDVAIMALCAAAQSTDPNQVIQVVSVGLKYFHPLRFRSRVVIEYGKSIAVTKKDGEFYEKNPSSVVKKMLEMITLRLKKITVSCHEYDTLLVIHAARRLDKLFQLPNQAQQDLLIGRVVDRLQQGASHRLVNTASDLWVPHKKVQCLDSLLWLSSVKPFMRRITLLLPEDLGKYTDDMRGQVGVKRKRPLPKPIPLMRDCVNWGSFDQTQSSSFKLNQSVATFHRNYTWNARANGFWGTETIQFGSCTMDNFSFAVANAFSFDIGMLGIRLPAGEATGQGELGYTYDNFLMRLKSSGEI</sequence>
<evidence type="ECO:0000313" key="3">
    <source>
        <dbReference type="EMBL" id="RKP29672.1"/>
    </source>
</evidence>
<dbReference type="Proteomes" id="UP000268321">
    <property type="component" value="Unassembled WGS sequence"/>
</dbReference>
<feature type="domain" description="Peptidase A1" evidence="2">
    <location>
        <begin position="257"/>
        <end position="443"/>
    </location>
</feature>
<dbReference type="InterPro" id="IPR033121">
    <property type="entry name" value="PEPTIDASE_A1"/>
</dbReference>